<comment type="caution">
    <text evidence="1">The sequence shown here is derived from an EMBL/GenBank/DDBJ whole genome shotgun (WGS) entry which is preliminary data.</text>
</comment>
<dbReference type="EMBL" id="JAGVRH010000002">
    <property type="protein sequence ID" value="MBS2126281.1"/>
    <property type="molecule type" value="Genomic_DNA"/>
</dbReference>
<protein>
    <recommendedName>
        <fullName evidence="3">Phytoplasmal effector causing phyllody 1</fullName>
    </recommendedName>
</protein>
<name>A0ABS5K311_9MOLU</name>
<dbReference type="RefSeq" id="WP_212331047.1">
    <property type="nucleotide sequence ID" value="NZ_JAGVRH010000002.1"/>
</dbReference>
<evidence type="ECO:0008006" key="3">
    <source>
        <dbReference type="Google" id="ProtNLM"/>
    </source>
</evidence>
<evidence type="ECO:0000313" key="2">
    <source>
        <dbReference type="Proteomes" id="UP000811481"/>
    </source>
</evidence>
<reference evidence="1" key="1">
    <citation type="submission" date="2021-04" db="EMBL/GenBank/DDBJ databases">
        <title>Draft genome sequence of StrPh-CL8, a phytoplasma strain causing strawberry phyllody in Chile.</title>
        <authorList>
            <person name="Cui W."/>
            <person name="Zamorano A."/>
            <person name="Fiore N."/>
        </authorList>
    </citation>
    <scope>NUCLEOTIDE SEQUENCE [LARGE SCALE GENOMIC DNA]</scope>
    <source>
        <strain evidence="1">StrPh-Cl</strain>
    </source>
</reference>
<keyword evidence="2" id="KW-1185">Reference proteome</keyword>
<sequence length="73" mass="8579">MFTVCILLFFLIQTNLIFALLNQQIFQRCNAFNYGANINIINNNLPNEELTTLEQENLQLKKHLLQLENQVLK</sequence>
<evidence type="ECO:0000313" key="1">
    <source>
        <dbReference type="EMBL" id="MBS2126281.1"/>
    </source>
</evidence>
<gene>
    <name evidence="1" type="ORF">J8J04_01015</name>
</gene>
<accession>A0ABS5K311</accession>
<organism evidence="1 2">
    <name type="scientific">'Fragaria x ananassa' phyllody phytoplasma</name>
    <dbReference type="NCBI Taxonomy" id="2358428"/>
    <lineage>
        <taxon>Bacteria</taxon>
        <taxon>Bacillati</taxon>
        <taxon>Mycoplasmatota</taxon>
        <taxon>Mollicutes</taxon>
        <taxon>Acholeplasmatales</taxon>
        <taxon>Acholeplasmataceae</taxon>
        <taxon>Candidatus Phytoplasma</taxon>
        <taxon>16SrXIII (Mexican periwinkle virescence group)</taxon>
    </lineage>
</organism>
<dbReference type="Proteomes" id="UP000811481">
    <property type="component" value="Unassembled WGS sequence"/>
</dbReference>
<proteinExistence type="predicted"/>